<feature type="compositionally biased region" description="Low complexity" evidence="1">
    <location>
        <begin position="68"/>
        <end position="112"/>
    </location>
</feature>
<sequence length="395" mass="42786">MLLSQTTLFSRFLSSCLSSALQRGLRSPRPSSRPRSSSRERVARWQQRFELSIGTRCLTTFGTGSRLTSTSSSSACCAPSPSTSRSARCSPWRASTRTCSSTTPRSGSSSTRGKQLFCSPALPPSASRSSPTLPESSPAFSLRARLLPAPCLVWRSTFTSRLLAKTTSPTAMPSDSRNAPRYPCCAASSLHDETNTKRRNRYLSRAYNMVFFLVGPLLGLAGFGAGGIVAGERTKALHVHSTFTDKRVVLAHWLPPCSFSSDTSLSAVSLPSSKVRPWADTAALYWGVFSVSYETLSLFPRPTTVLSWLCKVNFVQEGLGQTLPTSESTLPGQSCAISCRSRRLRIRIRSTWPNLCSLSGDGMRRGKGKVVQGGLKDLESCQSATKVGNLSADRT</sequence>
<comment type="caution">
    <text evidence="3">The sequence shown here is derived from an EMBL/GenBank/DDBJ whole genome shotgun (WGS) entry which is preliminary data.</text>
</comment>
<dbReference type="GeneID" id="92035408"/>
<keyword evidence="2" id="KW-1133">Transmembrane helix</keyword>
<dbReference type="RefSeq" id="XP_066657846.1">
    <property type="nucleotide sequence ID" value="XM_066802502.1"/>
</dbReference>
<feature type="non-terminal residue" evidence="3">
    <location>
        <position position="395"/>
    </location>
</feature>
<evidence type="ECO:0000313" key="3">
    <source>
        <dbReference type="EMBL" id="KAK7540915.1"/>
    </source>
</evidence>
<dbReference type="EMBL" id="JBBPEH010000003">
    <property type="protein sequence ID" value="KAK7540915.1"/>
    <property type="molecule type" value="Genomic_DNA"/>
</dbReference>
<accession>A0ABR1M2B2</accession>
<keyword evidence="2" id="KW-0812">Transmembrane</keyword>
<keyword evidence="4" id="KW-1185">Reference proteome</keyword>
<evidence type="ECO:0000313" key="4">
    <source>
        <dbReference type="Proteomes" id="UP001360953"/>
    </source>
</evidence>
<keyword evidence="2" id="KW-0472">Membrane</keyword>
<feature type="transmembrane region" description="Helical" evidence="2">
    <location>
        <begin position="206"/>
        <end position="230"/>
    </location>
</feature>
<evidence type="ECO:0008006" key="5">
    <source>
        <dbReference type="Google" id="ProtNLM"/>
    </source>
</evidence>
<gene>
    <name evidence="3" type="ORF">J3D65DRAFT_656572</name>
</gene>
<organism evidence="3 4">
    <name type="scientific">Phyllosticta citribraziliensis</name>
    <dbReference type="NCBI Taxonomy" id="989973"/>
    <lineage>
        <taxon>Eukaryota</taxon>
        <taxon>Fungi</taxon>
        <taxon>Dikarya</taxon>
        <taxon>Ascomycota</taxon>
        <taxon>Pezizomycotina</taxon>
        <taxon>Dothideomycetes</taxon>
        <taxon>Dothideomycetes incertae sedis</taxon>
        <taxon>Botryosphaeriales</taxon>
        <taxon>Phyllostictaceae</taxon>
        <taxon>Phyllosticta</taxon>
    </lineage>
</organism>
<name>A0ABR1M2B2_9PEZI</name>
<proteinExistence type="predicted"/>
<evidence type="ECO:0000256" key="2">
    <source>
        <dbReference type="SAM" id="Phobius"/>
    </source>
</evidence>
<evidence type="ECO:0000256" key="1">
    <source>
        <dbReference type="SAM" id="MobiDB-lite"/>
    </source>
</evidence>
<protein>
    <recommendedName>
        <fullName evidence="5">Transmembrane protein</fullName>
    </recommendedName>
</protein>
<feature type="region of interest" description="Disordered" evidence="1">
    <location>
        <begin position="68"/>
        <end position="115"/>
    </location>
</feature>
<reference evidence="3 4" key="1">
    <citation type="submission" date="2024-04" db="EMBL/GenBank/DDBJ databases">
        <title>Phyllosticta paracitricarpa is synonymous to the EU quarantine fungus P. citricarpa based on phylogenomic analyses.</title>
        <authorList>
            <consortium name="Lawrence Berkeley National Laboratory"/>
            <person name="Van ingen-buijs V.A."/>
            <person name="Van westerhoven A.C."/>
            <person name="Haridas S."/>
            <person name="Skiadas P."/>
            <person name="Martin F."/>
            <person name="Groenewald J.Z."/>
            <person name="Crous P.W."/>
            <person name="Seidl M.F."/>
        </authorList>
    </citation>
    <scope>NUCLEOTIDE SEQUENCE [LARGE SCALE GENOMIC DNA]</scope>
    <source>
        <strain evidence="3 4">CPC 17464</strain>
    </source>
</reference>
<dbReference type="Proteomes" id="UP001360953">
    <property type="component" value="Unassembled WGS sequence"/>
</dbReference>